<reference evidence="2 3" key="1">
    <citation type="submission" date="2016-10" db="EMBL/GenBank/DDBJ databases">
        <authorList>
            <person name="de Groot N.N."/>
        </authorList>
    </citation>
    <scope>NUCLEOTIDE SEQUENCE [LARGE SCALE GENOMIC DNA]</scope>
    <source>
        <strain evidence="2 3">DSM 20117</strain>
    </source>
</reference>
<proteinExistence type="predicted"/>
<keyword evidence="3" id="KW-1185">Reference proteome</keyword>
<protein>
    <submittedName>
        <fullName evidence="2">Uncharacterized protein</fullName>
    </submittedName>
</protein>
<organism evidence="2 3">
    <name type="scientific">Crystallibacter crystallopoietes</name>
    <dbReference type="NCBI Taxonomy" id="37928"/>
    <lineage>
        <taxon>Bacteria</taxon>
        <taxon>Bacillati</taxon>
        <taxon>Actinomycetota</taxon>
        <taxon>Actinomycetes</taxon>
        <taxon>Micrococcales</taxon>
        <taxon>Micrococcaceae</taxon>
        <taxon>Crystallibacter</taxon>
    </lineage>
</organism>
<dbReference type="RefSeq" id="WP_074700790.1">
    <property type="nucleotide sequence ID" value="NZ_CP018863.1"/>
</dbReference>
<gene>
    <name evidence="2" type="ORF">SAMN04489742_2569</name>
</gene>
<name>A0A1H1DR02_9MICC</name>
<evidence type="ECO:0000313" key="3">
    <source>
        <dbReference type="Proteomes" id="UP000181917"/>
    </source>
</evidence>
<dbReference type="AlphaFoldDB" id="A0A1H1DR02"/>
<dbReference type="STRING" id="37928.SAMN04489742_2569"/>
<dbReference type="OrthoDB" id="4244301at2"/>
<dbReference type="Proteomes" id="UP000181917">
    <property type="component" value="Unassembled WGS sequence"/>
</dbReference>
<accession>A0A1H1DR02</accession>
<feature type="region of interest" description="Disordered" evidence="1">
    <location>
        <begin position="83"/>
        <end position="102"/>
    </location>
</feature>
<sequence length="102" mass="11792">MNEHGEHAMDIMKKHDPQSYAQIEDPESYFSALGEDIQQQIWDLSDQLIPTRGEEPPLEYVGLVNMAKFRARGQVYQETIYASIPPEPEEMEEMQPPPSEEQ</sequence>
<evidence type="ECO:0000256" key="1">
    <source>
        <dbReference type="SAM" id="MobiDB-lite"/>
    </source>
</evidence>
<dbReference type="EMBL" id="FNKH01000002">
    <property type="protein sequence ID" value="SDQ78932.1"/>
    <property type="molecule type" value="Genomic_DNA"/>
</dbReference>
<dbReference type="KEGG" id="acry:AC20117_04590"/>
<evidence type="ECO:0000313" key="2">
    <source>
        <dbReference type="EMBL" id="SDQ78932.1"/>
    </source>
</evidence>